<dbReference type="eggNOG" id="COG0810">
    <property type="taxonomic scope" value="Bacteria"/>
</dbReference>
<dbReference type="PROSITE" id="PS52015">
    <property type="entry name" value="TONB_CTD"/>
    <property type="match status" value="1"/>
</dbReference>
<dbReference type="GO" id="GO:0005886">
    <property type="term" value="C:plasma membrane"/>
    <property type="evidence" value="ECO:0007669"/>
    <property type="project" value="UniProtKB-SubCell"/>
</dbReference>
<dbReference type="SUPFAM" id="SSF74653">
    <property type="entry name" value="TolA/TonB C-terminal domain"/>
    <property type="match status" value="1"/>
</dbReference>
<evidence type="ECO:0000256" key="7">
    <source>
        <dbReference type="ARBA" id="ARBA00022927"/>
    </source>
</evidence>
<keyword evidence="8" id="KW-1133">Transmembrane helix</keyword>
<evidence type="ECO:0000313" key="13">
    <source>
        <dbReference type="Proteomes" id="UP000002432"/>
    </source>
</evidence>
<feature type="region of interest" description="Disordered" evidence="10">
    <location>
        <begin position="135"/>
        <end position="155"/>
    </location>
</feature>
<sequence length="342" mass="35604">MSSAALYDQLDQAVERILTGDQLAVEEFDPLVRELLPIADDLHVAPRPDFRASLRAELERPRRSEVIPIAPAVLPFLFAEHASMRRSPFGASAALHAAAFLLIATSSLWMAQHPVAKKQTTALLTDVGTFTLPPSKTIAGGGGGGGDRDKFDASRGDAPRFAREQITPPAIVVRNEAPKLAVDPTVVGPPDVKLSNLGVTGDPLSKMLSASNGTGAGGGIGSGYGGGVGSGYGPGVGPGWGGGYGGGVYRVGSGVSAPRAIYAPDPQYSEEARKAKMQGVVVLALVVGADGRTHDVKIARTLGMGLDEKAIEAVKTWKFEPALKDGHPVSVLVSVEVNFHLY</sequence>
<dbReference type="GO" id="GO:0055085">
    <property type="term" value="P:transmembrane transport"/>
    <property type="evidence" value="ECO:0007669"/>
    <property type="project" value="InterPro"/>
</dbReference>
<keyword evidence="3" id="KW-0813">Transport</keyword>
<dbReference type="Pfam" id="PF03544">
    <property type="entry name" value="TonB_C"/>
    <property type="match status" value="1"/>
</dbReference>
<keyword evidence="9" id="KW-0472">Membrane</keyword>
<evidence type="ECO:0000256" key="1">
    <source>
        <dbReference type="ARBA" id="ARBA00004383"/>
    </source>
</evidence>
<dbReference type="InterPro" id="IPR051045">
    <property type="entry name" value="TonB-dependent_transducer"/>
</dbReference>
<dbReference type="InterPro" id="IPR006260">
    <property type="entry name" value="TonB/TolA_C"/>
</dbReference>
<keyword evidence="13" id="KW-1185">Reference proteome</keyword>
<keyword evidence="7" id="KW-0653">Protein transport</keyword>
<name>Q1ILW6_KORVE</name>
<evidence type="ECO:0000256" key="10">
    <source>
        <dbReference type="SAM" id="MobiDB-lite"/>
    </source>
</evidence>
<protein>
    <submittedName>
        <fullName evidence="12">Outer membrane transport energization protein TonB</fullName>
    </submittedName>
</protein>
<evidence type="ECO:0000256" key="8">
    <source>
        <dbReference type="ARBA" id="ARBA00022989"/>
    </source>
</evidence>
<comment type="subcellular location">
    <subcellularLocation>
        <location evidence="1">Cell inner membrane</location>
        <topology evidence="1">Single-pass membrane protein</topology>
        <orientation evidence="1">Periplasmic side</orientation>
    </subcellularLocation>
</comment>
<dbReference type="GO" id="GO:0015031">
    <property type="term" value="P:protein transport"/>
    <property type="evidence" value="ECO:0007669"/>
    <property type="project" value="UniProtKB-KW"/>
</dbReference>
<keyword evidence="6" id="KW-0812">Transmembrane</keyword>
<dbReference type="AlphaFoldDB" id="Q1ILW6"/>
<organism evidence="12 13">
    <name type="scientific">Koribacter versatilis (strain Ellin345)</name>
    <dbReference type="NCBI Taxonomy" id="204669"/>
    <lineage>
        <taxon>Bacteria</taxon>
        <taxon>Pseudomonadati</taxon>
        <taxon>Acidobacteriota</taxon>
        <taxon>Terriglobia</taxon>
        <taxon>Terriglobales</taxon>
        <taxon>Candidatus Korobacteraceae</taxon>
        <taxon>Candidatus Korobacter</taxon>
    </lineage>
</organism>
<dbReference type="HOGENOM" id="CLU_061791_0_0_0"/>
<evidence type="ECO:0000259" key="11">
    <source>
        <dbReference type="PROSITE" id="PS52015"/>
    </source>
</evidence>
<dbReference type="KEGG" id="aba:Acid345_3133"/>
<dbReference type="Gene3D" id="3.30.1150.10">
    <property type="match status" value="1"/>
</dbReference>
<gene>
    <name evidence="12" type="ordered locus">Acid345_3133</name>
</gene>
<dbReference type="EMBL" id="CP000360">
    <property type="protein sequence ID" value="ABF42134.1"/>
    <property type="molecule type" value="Genomic_DNA"/>
</dbReference>
<evidence type="ECO:0000256" key="3">
    <source>
        <dbReference type="ARBA" id="ARBA00022448"/>
    </source>
</evidence>
<feature type="compositionally biased region" description="Basic and acidic residues" evidence="10">
    <location>
        <begin position="146"/>
        <end position="155"/>
    </location>
</feature>
<dbReference type="InterPro" id="IPR037682">
    <property type="entry name" value="TonB_C"/>
</dbReference>
<accession>Q1ILW6</accession>
<dbReference type="RefSeq" id="WP_011523933.1">
    <property type="nucleotide sequence ID" value="NC_008009.1"/>
</dbReference>
<evidence type="ECO:0000313" key="12">
    <source>
        <dbReference type="EMBL" id="ABF42134.1"/>
    </source>
</evidence>
<keyword evidence="4" id="KW-1003">Cell membrane</keyword>
<keyword evidence="5" id="KW-0997">Cell inner membrane</keyword>
<dbReference type="PANTHER" id="PTHR33446">
    <property type="entry name" value="PROTEIN TONB-RELATED"/>
    <property type="match status" value="1"/>
</dbReference>
<dbReference type="EnsemblBacteria" id="ABF42134">
    <property type="protein sequence ID" value="ABF42134"/>
    <property type="gene ID" value="Acid345_3133"/>
</dbReference>
<comment type="similarity">
    <text evidence="2">Belongs to the TonB family.</text>
</comment>
<dbReference type="NCBIfam" id="TIGR01352">
    <property type="entry name" value="tonB_Cterm"/>
    <property type="match status" value="1"/>
</dbReference>
<evidence type="ECO:0000256" key="6">
    <source>
        <dbReference type="ARBA" id="ARBA00022692"/>
    </source>
</evidence>
<dbReference type="Proteomes" id="UP000002432">
    <property type="component" value="Chromosome"/>
</dbReference>
<feature type="domain" description="TonB C-terminal" evidence="11">
    <location>
        <begin position="253"/>
        <end position="342"/>
    </location>
</feature>
<evidence type="ECO:0000256" key="5">
    <source>
        <dbReference type="ARBA" id="ARBA00022519"/>
    </source>
</evidence>
<dbReference type="STRING" id="204669.Acid345_3133"/>
<reference evidence="12 13" key="1">
    <citation type="journal article" date="2009" name="Appl. Environ. Microbiol.">
        <title>Three genomes from the phylum Acidobacteria provide insight into the lifestyles of these microorganisms in soils.</title>
        <authorList>
            <person name="Ward N.L."/>
            <person name="Challacombe J.F."/>
            <person name="Janssen P.H."/>
            <person name="Henrissat B."/>
            <person name="Coutinho P.M."/>
            <person name="Wu M."/>
            <person name="Xie G."/>
            <person name="Haft D.H."/>
            <person name="Sait M."/>
            <person name="Badger J."/>
            <person name="Barabote R.D."/>
            <person name="Bradley B."/>
            <person name="Brettin T.S."/>
            <person name="Brinkac L.M."/>
            <person name="Bruce D."/>
            <person name="Creasy T."/>
            <person name="Daugherty S.C."/>
            <person name="Davidsen T.M."/>
            <person name="DeBoy R.T."/>
            <person name="Detter J.C."/>
            <person name="Dodson R.J."/>
            <person name="Durkin A.S."/>
            <person name="Ganapathy A."/>
            <person name="Gwinn-Giglio M."/>
            <person name="Han C.S."/>
            <person name="Khouri H."/>
            <person name="Kiss H."/>
            <person name="Kothari S.P."/>
            <person name="Madupu R."/>
            <person name="Nelson K.E."/>
            <person name="Nelson W.C."/>
            <person name="Paulsen I."/>
            <person name="Penn K."/>
            <person name="Ren Q."/>
            <person name="Rosovitz M.J."/>
            <person name="Selengut J.D."/>
            <person name="Shrivastava S."/>
            <person name="Sullivan S.A."/>
            <person name="Tapia R."/>
            <person name="Thompson L.S."/>
            <person name="Watkins K.L."/>
            <person name="Yang Q."/>
            <person name="Yu C."/>
            <person name="Zafar N."/>
            <person name="Zhou L."/>
            <person name="Kuske C.R."/>
        </authorList>
    </citation>
    <scope>NUCLEOTIDE SEQUENCE [LARGE SCALE GENOMIC DNA]</scope>
    <source>
        <strain evidence="12 13">Ellin345</strain>
    </source>
</reference>
<evidence type="ECO:0000256" key="2">
    <source>
        <dbReference type="ARBA" id="ARBA00006555"/>
    </source>
</evidence>
<evidence type="ECO:0000256" key="4">
    <source>
        <dbReference type="ARBA" id="ARBA00022475"/>
    </source>
</evidence>
<evidence type="ECO:0000256" key="9">
    <source>
        <dbReference type="ARBA" id="ARBA00023136"/>
    </source>
</evidence>
<proteinExistence type="inferred from homology"/>